<dbReference type="GO" id="GO:0015986">
    <property type="term" value="P:proton motive force-driven ATP synthesis"/>
    <property type="evidence" value="ECO:0007669"/>
    <property type="project" value="UniProtKB-UniRule"/>
</dbReference>
<dbReference type="PIRSF" id="PIRSF017835">
    <property type="entry name" value="ATP-synth_g_mitoch_animal"/>
    <property type="match status" value="1"/>
</dbReference>
<evidence type="ECO:0000256" key="10">
    <source>
        <dbReference type="PIRNR" id="PIRNR017835"/>
    </source>
</evidence>
<dbReference type="GO" id="GO:0045259">
    <property type="term" value="C:proton-transporting ATP synthase complex"/>
    <property type="evidence" value="ECO:0007669"/>
    <property type="project" value="UniProtKB-UniRule"/>
</dbReference>
<dbReference type="GO" id="GO:0015078">
    <property type="term" value="F:proton transmembrane transporter activity"/>
    <property type="evidence" value="ECO:0007669"/>
    <property type="project" value="UniProtKB-UniRule"/>
</dbReference>
<dbReference type="Proteomes" id="UP000504629">
    <property type="component" value="Unplaced"/>
</dbReference>
<protein>
    <recommendedName>
        <fullName evidence="10">ATP synthase subunit g</fullName>
        <shortName evidence="10">ATPase subunit g</shortName>
    </recommendedName>
</protein>
<sequence length="99" mass="10925">MASAVAKVPTLINTAITQARPKLNIFMKYARVELAPPKLSELPQIRQGIGNLITSAKTGAWKRQTVKEATLNVLVGAEVIFWFYIGECIGKRHLVGYDV</sequence>
<evidence type="ECO:0000256" key="6">
    <source>
        <dbReference type="ARBA" id="ARBA00023065"/>
    </source>
</evidence>
<comment type="similarity">
    <text evidence="2 10">Belongs to the ATPase g subunit family.</text>
</comment>
<gene>
    <name evidence="12" type="primary">LOC114244051</name>
</gene>
<dbReference type="AlphaFoldDB" id="A0A6J2JRC6"/>
<evidence type="ECO:0000256" key="1">
    <source>
        <dbReference type="ARBA" id="ARBA00004325"/>
    </source>
</evidence>
<evidence type="ECO:0000256" key="2">
    <source>
        <dbReference type="ARBA" id="ARBA00005699"/>
    </source>
</evidence>
<accession>A0A6J2JRC6</accession>
<dbReference type="GO" id="GO:0031966">
    <property type="term" value="C:mitochondrial membrane"/>
    <property type="evidence" value="ECO:0007669"/>
    <property type="project" value="UniProtKB-SubCell"/>
</dbReference>
<reference evidence="12" key="1">
    <citation type="submission" date="2025-08" db="UniProtKB">
        <authorList>
            <consortium name="RefSeq"/>
        </authorList>
    </citation>
    <scope>IDENTIFICATION</scope>
    <source>
        <tissue evidence="12">Silk gland</tissue>
    </source>
</reference>
<dbReference type="SMR" id="A0A6J2JRC6"/>
<dbReference type="Pfam" id="PF04718">
    <property type="entry name" value="ATP-synt_G"/>
    <property type="match status" value="1"/>
</dbReference>
<keyword evidence="5 10" id="KW-0375">Hydrogen ion transport</keyword>
<keyword evidence="11" id="KW-1185">Reference proteome</keyword>
<evidence type="ECO:0000256" key="9">
    <source>
        <dbReference type="ARBA" id="ARBA00023310"/>
    </source>
</evidence>
<dbReference type="InterPro" id="IPR006808">
    <property type="entry name" value="ATP_synth_F0_gsu_mt"/>
</dbReference>
<keyword evidence="4 10" id="KW-0138">CF(0)</keyword>
<evidence type="ECO:0000313" key="11">
    <source>
        <dbReference type="Proteomes" id="UP000504629"/>
    </source>
</evidence>
<dbReference type="PANTHER" id="PTHR12386">
    <property type="entry name" value="ATP SYNTHASE SUBUNIT"/>
    <property type="match status" value="1"/>
</dbReference>
<organism evidence="11 12">
    <name type="scientific">Bombyx mandarina</name>
    <name type="common">Wild silk moth</name>
    <name type="synonym">Wild silkworm</name>
    <dbReference type="NCBI Taxonomy" id="7092"/>
    <lineage>
        <taxon>Eukaryota</taxon>
        <taxon>Metazoa</taxon>
        <taxon>Ecdysozoa</taxon>
        <taxon>Arthropoda</taxon>
        <taxon>Hexapoda</taxon>
        <taxon>Insecta</taxon>
        <taxon>Pterygota</taxon>
        <taxon>Neoptera</taxon>
        <taxon>Endopterygota</taxon>
        <taxon>Lepidoptera</taxon>
        <taxon>Glossata</taxon>
        <taxon>Ditrysia</taxon>
        <taxon>Bombycoidea</taxon>
        <taxon>Bombycidae</taxon>
        <taxon>Bombycinae</taxon>
        <taxon>Bombyx</taxon>
    </lineage>
</organism>
<dbReference type="GeneID" id="114244051"/>
<dbReference type="KEGG" id="bman:114244051"/>
<dbReference type="RefSeq" id="XP_028031552.1">
    <property type="nucleotide sequence ID" value="XM_028175751.1"/>
</dbReference>
<evidence type="ECO:0000256" key="4">
    <source>
        <dbReference type="ARBA" id="ARBA00022547"/>
    </source>
</evidence>
<evidence type="ECO:0000256" key="5">
    <source>
        <dbReference type="ARBA" id="ARBA00022781"/>
    </source>
</evidence>
<dbReference type="CTD" id="46069"/>
<dbReference type="InterPro" id="IPR016702">
    <property type="entry name" value="ATP5MG_metazoa"/>
</dbReference>
<evidence type="ECO:0000256" key="8">
    <source>
        <dbReference type="ARBA" id="ARBA00023136"/>
    </source>
</evidence>
<dbReference type="OrthoDB" id="437at2759"/>
<name>A0A6J2JRC6_BOMMA</name>
<keyword evidence="8 10" id="KW-0472">Membrane</keyword>
<evidence type="ECO:0000313" key="12">
    <source>
        <dbReference type="RefSeq" id="XP_028031552.1"/>
    </source>
</evidence>
<comment type="subcellular location">
    <subcellularLocation>
        <location evidence="1">Mitochondrion membrane</location>
    </subcellularLocation>
</comment>
<proteinExistence type="inferred from homology"/>
<evidence type="ECO:0000256" key="3">
    <source>
        <dbReference type="ARBA" id="ARBA00022448"/>
    </source>
</evidence>
<keyword evidence="6 10" id="KW-0406">Ion transport</keyword>
<keyword evidence="9 10" id="KW-0066">ATP synthesis</keyword>
<keyword evidence="3 10" id="KW-0813">Transport</keyword>
<keyword evidence="7 10" id="KW-0496">Mitochondrion</keyword>
<evidence type="ECO:0000256" key="7">
    <source>
        <dbReference type="ARBA" id="ARBA00023128"/>
    </source>
</evidence>